<protein>
    <submittedName>
        <fullName evidence="8">C-4 methylsterol oxidase</fullName>
    </submittedName>
</protein>
<keyword evidence="9" id="KW-1185">Reference proteome</keyword>
<evidence type="ECO:0000256" key="2">
    <source>
        <dbReference type="ARBA" id="ARBA00022692"/>
    </source>
</evidence>
<feature type="region of interest" description="Disordered" evidence="5">
    <location>
        <begin position="316"/>
        <end position="337"/>
    </location>
</feature>
<sequence>MSGAGAGFAGTTDGSFFKAPGWVDLSKRPGESKQVPPTWRAWAANVARCAHVFYSPNFVWLSIAAVVWCACPYDLAAASEWRRGWMLRRLAVNFVTTFGYVGFWHAALYVWGCSERKFMPNVFPDASRMLHNVWYSVLAVVQWTAWECVYMRGAARGTLPTHALDSSGAYVRLALWIVAIPLYRGAHFYFAHRLIHVKPLYKFVHSLHHRNIDIEPFAGLCMHPVEHLFYFSCVGPSLYCRAHPFVFWWNGVHLLLSPAASHSGWEDHLQSDQFHMLHHRRFECNYGSASFPLDHLFGTFRDCLHGSSKTYRGAGDAAAKAAPAKDGTVARAAEDATYPPMPKSPRGFYGYMIFVASSSSAPQREAAAPRPLLPRARRRRGPRLRARRRRGHPPTARRGPERPPLALPPRGAPDAGLHLGVGLLIGVVPVYHAMLSIHA</sequence>
<dbReference type="EMBL" id="JBBJCI010000078">
    <property type="protein sequence ID" value="KAK7249505.1"/>
    <property type="molecule type" value="Genomic_DNA"/>
</dbReference>
<gene>
    <name evidence="8" type="ORF">SO694_00049264</name>
</gene>
<evidence type="ECO:0000256" key="1">
    <source>
        <dbReference type="ARBA" id="ARBA00004370"/>
    </source>
</evidence>
<feature type="compositionally biased region" description="Pro residues" evidence="5">
    <location>
        <begin position="402"/>
        <end position="411"/>
    </location>
</feature>
<dbReference type="Pfam" id="PF04116">
    <property type="entry name" value="FA_hydroxylase"/>
    <property type="match status" value="1"/>
</dbReference>
<dbReference type="InterPro" id="IPR006694">
    <property type="entry name" value="Fatty_acid_hydroxylase"/>
</dbReference>
<feature type="compositionally biased region" description="Basic residues" evidence="5">
    <location>
        <begin position="375"/>
        <end position="392"/>
    </location>
</feature>
<keyword evidence="3 6" id="KW-1133">Transmembrane helix</keyword>
<evidence type="ECO:0000259" key="7">
    <source>
        <dbReference type="Pfam" id="PF04116"/>
    </source>
</evidence>
<feature type="transmembrane region" description="Helical" evidence="6">
    <location>
        <begin position="90"/>
        <end position="112"/>
    </location>
</feature>
<name>A0ABR1G8K0_AURAN</name>
<comment type="caution">
    <text evidence="8">The sequence shown here is derived from an EMBL/GenBank/DDBJ whole genome shotgun (WGS) entry which is preliminary data.</text>
</comment>
<evidence type="ECO:0000313" key="8">
    <source>
        <dbReference type="EMBL" id="KAK7249505.1"/>
    </source>
</evidence>
<keyword evidence="4 6" id="KW-0472">Membrane</keyword>
<keyword evidence="2 6" id="KW-0812">Transmembrane</keyword>
<feature type="domain" description="Fatty acid hydroxylase" evidence="7">
    <location>
        <begin position="182"/>
        <end position="299"/>
    </location>
</feature>
<feature type="region of interest" description="Disordered" evidence="5">
    <location>
        <begin position="364"/>
        <end position="411"/>
    </location>
</feature>
<reference evidence="8 9" key="1">
    <citation type="submission" date="2024-03" db="EMBL/GenBank/DDBJ databases">
        <title>Aureococcus anophagefferens CCMP1851 and Kratosvirus quantuckense: Draft genome of a second virus-susceptible host strain in the model system.</title>
        <authorList>
            <person name="Chase E."/>
            <person name="Truchon A.R."/>
            <person name="Schepens W."/>
            <person name="Wilhelm S.W."/>
        </authorList>
    </citation>
    <scope>NUCLEOTIDE SEQUENCE [LARGE SCALE GENOMIC DNA]</scope>
    <source>
        <strain evidence="8 9">CCMP1851</strain>
    </source>
</reference>
<evidence type="ECO:0000256" key="6">
    <source>
        <dbReference type="SAM" id="Phobius"/>
    </source>
</evidence>
<proteinExistence type="predicted"/>
<dbReference type="InterPro" id="IPR050307">
    <property type="entry name" value="Sterol_Desaturase_Related"/>
</dbReference>
<dbReference type="PANTHER" id="PTHR11863">
    <property type="entry name" value="STEROL DESATURASE"/>
    <property type="match status" value="1"/>
</dbReference>
<evidence type="ECO:0000256" key="4">
    <source>
        <dbReference type="ARBA" id="ARBA00023136"/>
    </source>
</evidence>
<feature type="compositionally biased region" description="Low complexity" evidence="5">
    <location>
        <begin position="316"/>
        <end position="327"/>
    </location>
</feature>
<comment type="subcellular location">
    <subcellularLocation>
        <location evidence="1">Membrane</location>
    </subcellularLocation>
</comment>
<organism evidence="8 9">
    <name type="scientific">Aureococcus anophagefferens</name>
    <name type="common">Harmful bloom alga</name>
    <dbReference type="NCBI Taxonomy" id="44056"/>
    <lineage>
        <taxon>Eukaryota</taxon>
        <taxon>Sar</taxon>
        <taxon>Stramenopiles</taxon>
        <taxon>Ochrophyta</taxon>
        <taxon>Pelagophyceae</taxon>
        <taxon>Pelagomonadales</taxon>
        <taxon>Pelagomonadaceae</taxon>
        <taxon>Aureococcus</taxon>
    </lineage>
</organism>
<dbReference type="Proteomes" id="UP001363151">
    <property type="component" value="Unassembled WGS sequence"/>
</dbReference>
<accession>A0ABR1G8K0</accession>
<evidence type="ECO:0000256" key="5">
    <source>
        <dbReference type="SAM" id="MobiDB-lite"/>
    </source>
</evidence>
<feature type="compositionally biased region" description="Low complexity" evidence="5">
    <location>
        <begin position="364"/>
        <end position="374"/>
    </location>
</feature>
<evidence type="ECO:0000256" key="3">
    <source>
        <dbReference type="ARBA" id="ARBA00022989"/>
    </source>
</evidence>
<feature type="transmembrane region" description="Helical" evidence="6">
    <location>
        <begin position="58"/>
        <end position="78"/>
    </location>
</feature>
<evidence type="ECO:0000313" key="9">
    <source>
        <dbReference type="Proteomes" id="UP001363151"/>
    </source>
</evidence>